<dbReference type="AlphaFoldDB" id="A0A348B2M2"/>
<dbReference type="InterPro" id="IPR043519">
    <property type="entry name" value="NT_sf"/>
</dbReference>
<evidence type="ECO:0000259" key="1">
    <source>
        <dbReference type="Pfam" id="PF01909"/>
    </source>
</evidence>
<dbReference type="Proteomes" id="UP000276741">
    <property type="component" value="Chromosome"/>
</dbReference>
<dbReference type="EMBL" id="AP018553">
    <property type="protein sequence ID" value="BBD72424.1"/>
    <property type="molecule type" value="Genomic_DNA"/>
</dbReference>
<reference evidence="3" key="1">
    <citation type="journal article" date="2014" name="Int. J. Syst. Evol. Microbiol.">
        <title>Complete genome sequence of Corynebacterium casei LMG S-19264T (=DSM 44701T), isolated from a smear-ripened cheese.</title>
        <authorList>
            <consortium name="US DOE Joint Genome Institute (JGI-PGF)"/>
            <person name="Walter F."/>
            <person name="Albersmeier A."/>
            <person name="Kalinowski J."/>
            <person name="Ruckert C."/>
        </authorList>
    </citation>
    <scope>NUCLEOTIDE SEQUENCE</scope>
    <source>
        <strain evidence="3">JCM 31740</strain>
    </source>
</reference>
<dbReference type="GeneID" id="38666315"/>
<keyword evidence="2" id="KW-0808">Transferase</keyword>
<dbReference type="GO" id="GO:0016779">
    <property type="term" value="F:nucleotidyltransferase activity"/>
    <property type="evidence" value="ECO:0007669"/>
    <property type="project" value="InterPro"/>
</dbReference>
<dbReference type="KEGG" id="sacd:HS1genome_0813"/>
<gene>
    <name evidence="3" type="ORF">GCM10007116_13430</name>
    <name evidence="2" type="ORF">HS1genome_0813</name>
</gene>
<reference evidence="3" key="4">
    <citation type="submission" date="2020-09" db="EMBL/GenBank/DDBJ databases">
        <authorList>
            <person name="Sun Q."/>
            <person name="Ohkuma M."/>
        </authorList>
    </citation>
    <scope>NUCLEOTIDE SEQUENCE</scope>
    <source>
        <strain evidence="3">JCM 31740</strain>
    </source>
</reference>
<organism evidence="2 4">
    <name type="scientific">Sulfodiicoccus acidiphilus</name>
    <dbReference type="NCBI Taxonomy" id="1670455"/>
    <lineage>
        <taxon>Archaea</taxon>
        <taxon>Thermoproteota</taxon>
        <taxon>Thermoprotei</taxon>
        <taxon>Sulfolobales</taxon>
        <taxon>Sulfolobaceae</taxon>
        <taxon>Sulfodiicoccus</taxon>
    </lineage>
</organism>
<feature type="domain" description="Polymerase nucleotidyl transferase" evidence="1">
    <location>
        <begin position="119"/>
        <end position="163"/>
    </location>
</feature>
<accession>A0A348B2M2</accession>
<proteinExistence type="predicted"/>
<reference evidence="4" key="2">
    <citation type="submission" date="2018-04" db="EMBL/GenBank/DDBJ databases">
        <title>Complete genome sequence of Sulfodiicoccus acidiphilus strain HS-1.</title>
        <authorList>
            <person name="Sakai H.D."/>
            <person name="Kurosawa N."/>
        </authorList>
    </citation>
    <scope>NUCLEOTIDE SEQUENCE [LARGE SCALE GENOMIC DNA]</scope>
    <source>
        <strain evidence="4">HS-1</strain>
    </source>
</reference>
<sequence length="299" mass="33363">MGRGHFFDRDVLVSRDGSIYVVIGNAHPPGYVLAYLKYVRGEGPWRGYRRVLKQYGVKNLISSPQTMSLEPCYDVTFPILPVSQLESHLLPEEGFLKLLSRAADRQGEALMELALSLGTKELGVTGSLLTGTYHMDSDVDVLVYGCRRAIQVMEEFKGFQEDVEWISQTARTYGLSIGDAKALYDVRRRGKVKGVGYSVGFVDDRPHKYCERTCRKLGPREAVVEVEGWCDALFYPASAQVIRGVEGKVPSKVLSYEGVFSPLLFGRRKLKVVGMSMDCEGEDVLVLGDREVTGYVKEV</sequence>
<evidence type="ECO:0000313" key="2">
    <source>
        <dbReference type="EMBL" id="BBD72424.1"/>
    </source>
</evidence>
<dbReference type="EMBL" id="BMQS01000011">
    <property type="protein sequence ID" value="GGT97225.1"/>
    <property type="molecule type" value="Genomic_DNA"/>
</dbReference>
<evidence type="ECO:0000313" key="4">
    <source>
        <dbReference type="Proteomes" id="UP000276741"/>
    </source>
</evidence>
<dbReference type="Proteomes" id="UP000616143">
    <property type="component" value="Unassembled WGS sequence"/>
</dbReference>
<dbReference type="OrthoDB" id="18771at2157"/>
<protein>
    <submittedName>
        <fullName evidence="2">Nucleotidyltransferase</fullName>
    </submittedName>
</protein>
<name>A0A348B2M2_9CREN</name>
<evidence type="ECO:0000313" key="3">
    <source>
        <dbReference type="EMBL" id="GGT97225.1"/>
    </source>
</evidence>
<dbReference type="SUPFAM" id="SSF81301">
    <property type="entry name" value="Nucleotidyltransferase"/>
    <property type="match status" value="1"/>
</dbReference>
<dbReference type="Pfam" id="PF01909">
    <property type="entry name" value="NTP_transf_2"/>
    <property type="match status" value="1"/>
</dbReference>
<dbReference type="RefSeq" id="WP_126449739.1">
    <property type="nucleotide sequence ID" value="NZ_AP018553.1"/>
</dbReference>
<keyword evidence="4" id="KW-1185">Reference proteome</keyword>
<reference evidence="2" key="3">
    <citation type="journal article" date="2019" name="BMC Res. Notes">
        <title>Complete genome sequence of the Sulfodiicoccus acidiphilus strain HS-1T, the first crenarchaeon that lacks polB3, isolated from an acidic hot spring in Ohwaku-dani, Hakone, Japan.</title>
        <authorList>
            <person name="Sakai H.D."/>
            <person name="Kurosawa N."/>
        </authorList>
    </citation>
    <scope>NUCLEOTIDE SEQUENCE</scope>
    <source>
        <strain evidence="2">HS-1</strain>
    </source>
</reference>
<dbReference type="InterPro" id="IPR002934">
    <property type="entry name" value="Polymerase_NTP_transf_dom"/>
</dbReference>